<dbReference type="InterPro" id="IPR009057">
    <property type="entry name" value="Homeodomain-like_sf"/>
</dbReference>
<protein>
    <submittedName>
        <fullName evidence="6">AraC-like DNA-binding protein</fullName>
    </submittedName>
</protein>
<gene>
    <name evidence="6" type="ORF">J2X05_004012</name>
</gene>
<feature type="transmembrane region" description="Helical" evidence="4">
    <location>
        <begin position="243"/>
        <end position="267"/>
    </location>
</feature>
<keyword evidence="4" id="KW-0472">Membrane</keyword>
<comment type="caution">
    <text evidence="6">The sequence shown here is derived from an EMBL/GenBank/DDBJ whole genome shotgun (WGS) entry which is preliminary data.</text>
</comment>
<feature type="transmembrane region" description="Helical" evidence="4">
    <location>
        <begin position="116"/>
        <end position="134"/>
    </location>
</feature>
<dbReference type="SUPFAM" id="SSF46689">
    <property type="entry name" value="Homeodomain-like"/>
    <property type="match status" value="1"/>
</dbReference>
<feature type="transmembrane region" description="Helical" evidence="4">
    <location>
        <begin position="44"/>
        <end position="62"/>
    </location>
</feature>
<feature type="transmembrane region" description="Helical" evidence="4">
    <location>
        <begin position="20"/>
        <end position="37"/>
    </location>
</feature>
<evidence type="ECO:0000256" key="1">
    <source>
        <dbReference type="ARBA" id="ARBA00023015"/>
    </source>
</evidence>
<reference evidence="6 7" key="1">
    <citation type="submission" date="2023-07" db="EMBL/GenBank/DDBJ databases">
        <title>Sorghum-associated microbial communities from plants grown in Nebraska, USA.</title>
        <authorList>
            <person name="Schachtman D."/>
        </authorList>
    </citation>
    <scope>NUCLEOTIDE SEQUENCE [LARGE SCALE GENOMIC DNA]</scope>
    <source>
        <strain evidence="6 7">BE190</strain>
    </source>
</reference>
<evidence type="ECO:0000313" key="7">
    <source>
        <dbReference type="Proteomes" id="UP001253595"/>
    </source>
</evidence>
<dbReference type="SMART" id="SM00342">
    <property type="entry name" value="HTH_ARAC"/>
    <property type="match status" value="1"/>
</dbReference>
<feature type="transmembrane region" description="Helical" evidence="4">
    <location>
        <begin position="202"/>
        <end position="223"/>
    </location>
</feature>
<dbReference type="InterPro" id="IPR020449">
    <property type="entry name" value="Tscrpt_reg_AraC-type_HTH"/>
</dbReference>
<dbReference type="PRINTS" id="PR00032">
    <property type="entry name" value="HTHARAC"/>
</dbReference>
<dbReference type="InterPro" id="IPR018060">
    <property type="entry name" value="HTH_AraC"/>
</dbReference>
<feature type="domain" description="HTH araC/xylS-type" evidence="5">
    <location>
        <begin position="285"/>
        <end position="393"/>
    </location>
</feature>
<keyword evidence="7" id="KW-1185">Reference proteome</keyword>
<evidence type="ECO:0000256" key="4">
    <source>
        <dbReference type="SAM" id="Phobius"/>
    </source>
</evidence>
<keyword evidence="1" id="KW-0805">Transcription regulation</keyword>
<keyword evidence="4" id="KW-1133">Transmembrane helix</keyword>
<organism evidence="6 7">
    <name type="scientific">Cellvibrio fibrivorans</name>
    <dbReference type="NCBI Taxonomy" id="126350"/>
    <lineage>
        <taxon>Bacteria</taxon>
        <taxon>Pseudomonadati</taxon>
        <taxon>Pseudomonadota</taxon>
        <taxon>Gammaproteobacteria</taxon>
        <taxon>Cellvibrionales</taxon>
        <taxon>Cellvibrionaceae</taxon>
        <taxon>Cellvibrio</taxon>
    </lineage>
</organism>
<evidence type="ECO:0000259" key="5">
    <source>
        <dbReference type="PROSITE" id="PS01124"/>
    </source>
</evidence>
<dbReference type="RefSeq" id="WP_310075829.1">
    <property type="nucleotide sequence ID" value="NZ_JAVDVX010000009.1"/>
</dbReference>
<proteinExistence type="predicted"/>
<feature type="transmembrane region" description="Helical" evidence="4">
    <location>
        <begin position="165"/>
        <end position="181"/>
    </location>
</feature>
<dbReference type="Proteomes" id="UP001253595">
    <property type="component" value="Unassembled WGS sequence"/>
</dbReference>
<dbReference type="Gene3D" id="1.10.10.60">
    <property type="entry name" value="Homeodomain-like"/>
    <property type="match status" value="2"/>
</dbReference>
<feature type="transmembrane region" description="Helical" evidence="4">
    <location>
        <begin position="82"/>
        <end position="104"/>
    </location>
</feature>
<evidence type="ECO:0000256" key="3">
    <source>
        <dbReference type="ARBA" id="ARBA00023163"/>
    </source>
</evidence>
<dbReference type="Pfam" id="PF12833">
    <property type="entry name" value="HTH_18"/>
    <property type="match status" value="1"/>
</dbReference>
<dbReference type="PROSITE" id="PS01124">
    <property type="entry name" value="HTH_ARAC_FAMILY_2"/>
    <property type="match status" value="1"/>
</dbReference>
<name>A0ABU1V3F4_9GAMM</name>
<evidence type="ECO:0000256" key="2">
    <source>
        <dbReference type="ARBA" id="ARBA00023125"/>
    </source>
</evidence>
<evidence type="ECO:0000313" key="6">
    <source>
        <dbReference type="EMBL" id="MDR7091974.1"/>
    </source>
</evidence>
<keyword evidence="3" id="KW-0804">Transcription</keyword>
<keyword evidence="2" id="KW-0238">DNA-binding</keyword>
<sequence>MSILFSLHMNETLFNFHDVLMVLTAFECFLFALLLAATNKEKNASTWFLVGFLVCHFFIPLHELTFWGGQFRIWLLEKSPNLFFWGSHAYFLDGPLLYFFVKSLLFRDFKLRKEHLWHLVPVFTYFVAMVVIFYSRNYETQYWLIKSQHIAYSAPYLYLEAAGRYIRLAYSLFCFSLVFTYHQQLQHVYANLKLGDVAWLKIMLSCFALLFAWDAVLLTIKLFELAEDFFNLNLLNIVGLSGYYLNFIVVNVLIFLRFIYFVFVPTVNEQPPFSRKEDKLKLIDHRLIKNLERVIKEQRYYVNPDITLDKLADKVGTPPRKLSMIIKTHYKQSFYDFINTHRIIEAKRMLNEPVELRKSITDIYLEVGFNSKSVFNSFFKRTEGITPSEYRDRHHSSITTNN</sequence>
<keyword evidence="4" id="KW-0812">Transmembrane</keyword>
<dbReference type="PANTHER" id="PTHR43280">
    <property type="entry name" value="ARAC-FAMILY TRANSCRIPTIONAL REGULATOR"/>
    <property type="match status" value="1"/>
</dbReference>
<dbReference type="PANTHER" id="PTHR43280:SF29">
    <property type="entry name" value="ARAC-FAMILY TRANSCRIPTIONAL REGULATOR"/>
    <property type="match status" value="1"/>
</dbReference>
<accession>A0ABU1V3F4</accession>
<dbReference type="EMBL" id="JAVDVX010000009">
    <property type="protein sequence ID" value="MDR7091974.1"/>
    <property type="molecule type" value="Genomic_DNA"/>
</dbReference>